<dbReference type="Pfam" id="PF14496">
    <property type="entry name" value="NEL"/>
    <property type="match status" value="1"/>
</dbReference>
<dbReference type="PROSITE" id="PS51450">
    <property type="entry name" value="LRR"/>
    <property type="match status" value="2"/>
</dbReference>
<feature type="active site" description="Glycyl thioester intermediate" evidence="6">
    <location>
        <position position="1477"/>
    </location>
</feature>
<gene>
    <name evidence="8" type="ORF">ACJ8NA_08180</name>
</gene>
<keyword evidence="6" id="KW-0832">Ubl conjugation</keyword>
<keyword evidence="3" id="KW-0433">Leucine-rich repeat</keyword>
<dbReference type="EC" id="2.3.2.27" evidence="2"/>
<protein>
    <recommendedName>
        <fullName evidence="2">RING-type E3 ubiquitin transferase</fullName>
        <ecNumber evidence="2">2.3.2.27</ecNumber>
    </recommendedName>
</protein>
<dbReference type="InterPro" id="IPR032675">
    <property type="entry name" value="LRR_dom_sf"/>
</dbReference>
<proteinExistence type="inferred from homology"/>
<evidence type="ECO:0000256" key="6">
    <source>
        <dbReference type="PROSITE-ProRule" id="PRU01398"/>
    </source>
</evidence>
<keyword evidence="6" id="KW-1035">Host cytoplasm</keyword>
<evidence type="ECO:0000256" key="2">
    <source>
        <dbReference type="ARBA" id="ARBA00012483"/>
    </source>
</evidence>
<comment type="caution">
    <text evidence="8">The sequence shown here is derived from an EMBL/GenBank/DDBJ whole genome shotgun (WGS) entry which is preliminary data.</text>
</comment>
<evidence type="ECO:0000259" key="7">
    <source>
        <dbReference type="PROSITE" id="PS52053"/>
    </source>
</evidence>
<dbReference type="PANTHER" id="PTHR45617">
    <property type="entry name" value="LEUCINE RICH REPEAT FAMILY PROTEIN"/>
    <property type="match status" value="1"/>
</dbReference>
<keyword evidence="6" id="KW-0808">Transferase</keyword>
<dbReference type="SMART" id="SM00369">
    <property type="entry name" value="LRR_TYP"/>
    <property type="match status" value="4"/>
</dbReference>
<evidence type="ECO:0000256" key="4">
    <source>
        <dbReference type="ARBA" id="ARBA00022737"/>
    </source>
</evidence>
<keyword evidence="5" id="KW-0843">Virulence</keyword>
<evidence type="ECO:0000256" key="5">
    <source>
        <dbReference type="ARBA" id="ARBA00023026"/>
    </source>
</evidence>
<keyword evidence="9" id="KW-1185">Reference proteome</keyword>
<dbReference type="PROSITE" id="PS52053">
    <property type="entry name" value="NEL"/>
    <property type="match status" value="1"/>
</dbReference>
<evidence type="ECO:0000256" key="1">
    <source>
        <dbReference type="ARBA" id="ARBA00000900"/>
    </source>
</evidence>
<sequence length="1695" mass="189836">MSELNVPLASNREVMSAEDNGRHYEFVKDKLPAWLLSATRQRRKALRDVGLTLPAWYIAASQAHQDAFKHSSQQSFSSQSAVDQLLVNLEDVKAFARPLLSGAILEQFKVSVDVDRTQLRHSVPSPEPFADAISLSSSLLDAALHNFSEDDETDTYGATRTGDSVRLLSSQGRLPFTVEQFAALCRQLDLGGKYQAHINSALGLGETVAEGVLKARVVLSQQDAFHAAIDLARMQGDIDKSGNDSSVYNVLMKVKEHSNDLMLDGKPVQFNGLKLLGDTELIGVVLIGPDRLSSDRVQRLVVYIPHDPVSPIKEYASAQQFHNELRERLRDRKYQDFFSRFVKQEDKARFFKRLNDRLTPLKQEPNSRVYVRAPDPAARIHMEETPVGGALWVFLFDQHLNKLLNDAKYVAVSTADADAQARHEKMLGYLGIALSVFNVVALFVPPLGVAMMAVMAVQLTDELVEGIESLAQSDSDEGFAYLMDVTQNVAQLALLAALGAESAEPVAPLKRSPFFDSMKQVTLPNGEARLWKPDLKPYEHTGALSEGLKPNELGLLRHDGQEFLPLGDKRYAVKKDPVSGKYRIAHPDRANAYAPELSHNGSGAWSHEVEQPRTWEGPELMRRLGHSVSGFSDTELVQIREASGTDESVLRKMYVENESPAPMLIDTISRFDAYKQVESFIADMKSDLPAGPTVDHSINQLHVMTRYGRWPDTVSIRILDGQANTLWEYVNPRGAPDKIRVVQIHDAQIRDGRLLRTFLESLDESETNVVLGQRPGTPRDTLDKRVETLCASLAKFAEHHKVEFFNDVYNARSGSSDPRLNLIKSRFSSVPVKVIEQLLAEASNTERQQMAKWDFDDRFQTKPIPLRLAEELRWIQREVRLSRAYEGLYLEAVINQDAETLVLNSLEKLPGWSNDLRLEVRDGSFNGDLRASVGAETAVSRKVLVRGAEGLYEARDQNDGHLHGADNFYAALQHALPDGARNAIGLPDVGQGPELQALIRRHVLTRGELRSRLGMQPIRPGFRAPQRWADGRLGYPLSGRGAGMNPRQVSNKERILRLFPGFTDGQAERYLAFIEAENPELILSNLEAEFQGLLNWSEQWLATPSTRILPDGSVVAVEQYDKQVVVEFLKRCWQRKTNRLSASGYPRGGELTLRGRTVGALPALDATFPHVEFVNLSEMGLVATPNEFLESFYNVRQLNLQANRLVDIPAQLDEMENLVRLDLSRNNIRLTPDDAALLAGRRNLEKLYLSHNPLERTPDFSQMTELTEVRLQATGISQWPEGLFWPRHLQMVDLRDNQLTSFPDWAVNPPPDQARAINRVLRITELNGNPLSERGIQQYADILARIYLDEDGAGLMPVPAEAPANRGAEGGTLAPSEQRVDRWLSNIPAAEHTAKKQLWTRLDTESLDREAAGDEMGGAVSESEEFFRLLEKLSKTAEYKKAYPDLEARVWAVLEAAGENAQLRDELFQAAGEPQTCSDRAALMFSDLEIKVQVHKALARVGDKGAGAELLKLAKGLFRLDQVETFALKDIKERIEAIARSNATVREKGQQLLLMDQIEVRLSYRVNLREKLDLPGQPTQADYTGSQYVPAAKLEAAEQHVNSLKDSKAEIDSIARRDFWGEYLKEKYRSRFDLAYAPIEQRLEKLDIDRESLTSDAYNTQSRALADEAGEAERKLTDLLTPQEILDLEDGDNHA</sequence>
<feature type="domain" description="NEL" evidence="7">
    <location>
        <begin position="1375"/>
        <end position="1695"/>
    </location>
</feature>
<comment type="catalytic activity">
    <reaction evidence="1">
        <text>S-ubiquitinyl-[E2 ubiquitin-conjugating enzyme]-L-cysteine + [acceptor protein]-L-lysine = [E2 ubiquitin-conjugating enzyme]-L-cysteine + N(6)-ubiquitinyl-[acceptor protein]-L-lysine.</text>
        <dbReference type="EC" id="2.3.2.27"/>
    </reaction>
</comment>
<keyword evidence="6" id="KW-0964">Secreted</keyword>
<evidence type="ECO:0000313" key="9">
    <source>
        <dbReference type="Proteomes" id="UP001628646"/>
    </source>
</evidence>
<dbReference type="Gene3D" id="1.20.58.360">
    <property type="entry name" value="Shigella T3SS effector IpaH defines"/>
    <property type="match status" value="1"/>
</dbReference>
<evidence type="ECO:0000256" key="3">
    <source>
        <dbReference type="ARBA" id="ARBA00022614"/>
    </source>
</evidence>
<dbReference type="Gene3D" id="3.80.10.10">
    <property type="entry name" value="Ribonuclease Inhibitor"/>
    <property type="match status" value="1"/>
</dbReference>
<organism evidence="8 9">
    <name type="scientific">Pseudomonas azerbaijanorientalis</name>
    <dbReference type="NCBI Taxonomy" id="2842350"/>
    <lineage>
        <taxon>Bacteria</taxon>
        <taxon>Pseudomonadati</taxon>
        <taxon>Pseudomonadota</taxon>
        <taxon>Gammaproteobacteria</taxon>
        <taxon>Pseudomonadales</taxon>
        <taxon>Pseudomonadaceae</taxon>
        <taxon>Pseudomonas</taxon>
    </lineage>
</organism>
<dbReference type="EMBL" id="JBJNUY010000003">
    <property type="protein sequence ID" value="MFL8998627.1"/>
    <property type="molecule type" value="Genomic_DNA"/>
</dbReference>
<reference evidence="8 9" key="1">
    <citation type="submission" date="2024-12" db="EMBL/GenBank/DDBJ databases">
        <title>Pseudomonas species isolated from Lotus nodules promote plant growth.</title>
        <authorList>
            <person name="Yu Y.-H."/>
            <person name="Kurtenbach J."/>
            <person name="Crosbie D."/>
            <person name="Brachmann A."/>
            <person name="Marin M."/>
        </authorList>
    </citation>
    <scope>NUCLEOTIDE SEQUENCE [LARGE SCALE GENOMIC DNA]</scope>
    <source>
        <strain evidence="8 9">PLb11B</strain>
    </source>
</reference>
<dbReference type="Pfam" id="PF13855">
    <property type="entry name" value="LRR_8"/>
    <property type="match status" value="1"/>
</dbReference>
<dbReference type="Proteomes" id="UP001628646">
    <property type="component" value="Unassembled WGS sequence"/>
</dbReference>
<dbReference type="InterPro" id="IPR001611">
    <property type="entry name" value="Leu-rich_rpt"/>
</dbReference>
<dbReference type="InterPro" id="IPR003591">
    <property type="entry name" value="Leu-rich_rpt_typical-subtyp"/>
</dbReference>
<accession>A0ABW8W207</accession>
<comment type="PTM">
    <text evidence="6">Ubiquitinated in the presence of host E1 ubiquitin-activating enzyme, E2 ubiquitin-conjugating enzyme and ubiquitin.</text>
</comment>
<dbReference type="Pfam" id="PF20178">
    <property type="entry name" value="ToxA_N"/>
    <property type="match status" value="1"/>
</dbReference>
<dbReference type="PANTHER" id="PTHR45617:SF181">
    <property type="entry name" value="LP04042P"/>
    <property type="match status" value="1"/>
</dbReference>
<keyword evidence="4" id="KW-0677">Repeat</keyword>
<comment type="similarity">
    <text evidence="6">Belongs to the LRR-containing bacterial E3 ligase family.</text>
</comment>
<name>A0ABW8W207_9PSED</name>
<dbReference type="InterPro" id="IPR029487">
    <property type="entry name" value="NEL_dom"/>
</dbReference>
<keyword evidence="6" id="KW-0833">Ubl conjugation pathway</keyword>
<dbReference type="RefSeq" id="WP_407799643.1">
    <property type="nucleotide sequence ID" value="NZ_JBJNUX010000002.1"/>
</dbReference>
<evidence type="ECO:0000313" key="8">
    <source>
        <dbReference type="EMBL" id="MFL8998627.1"/>
    </source>
</evidence>
<dbReference type="SUPFAM" id="SSF52058">
    <property type="entry name" value="L domain-like"/>
    <property type="match status" value="1"/>
</dbReference>
<dbReference type="InterPro" id="IPR046673">
    <property type="entry name" value="ToxA_N"/>
</dbReference>